<dbReference type="InterPro" id="IPR051983">
    <property type="entry name" value="WSB_SOCS-box_domain"/>
</dbReference>
<gene>
    <name evidence="5" type="ORF">M513_10894</name>
</gene>
<dbReference type="SMART" id="SM00320">
    <property type="entry name" value="WD40"/>
    <property type="match status" value="6"/>
</dbReference>
<dbReference type="PANTHER" id="PTHR15622:SF2">
    <property type="entry name" value="U4_U6 SMALL NUCLEAR RIBONUCLEOPROTEIN PRP4"/>
    <property type="match status" value="1"/>
</dbReference>
<feature type="repeat" description="WD" evidence="4">
    <location>
        <begin position="319"/>
        <end position="354"/>
    </location>
</feature>
<sequence length="460" mass="51660">MTETATEFEVFSANLRRSVFSIYDRLVTHQGSVSCCGYIRSCDRRVVAVSSDDSFLAWSSEADVLLLYIGKSLDENGAVSERSKVHPIVLPFDTVYPSSDQHSQYWLRKIYCRSRVTALCFGNVSLNQVTSPLGFGRGVRLKDHTNAVLLAVGLECGAIRIYSAVTGKFLIDLLDHRGAVEDLTFSPRYSLWHSMLLSCSRDSTLKLWDLYDGGNMFRTLKGHMTGEYVVCCAWSSNGLWAASGGTDRRLIVWRTRCWSIHRRTKMHRNCIVDCEFSPDSALLVSCSSDSTAIVFDHIKGCPLVTLRHELPVPLTSYHCATNRHRVNGLSFSSDGEHIVTICSDNNMRIWNISSPQFPCKIVPMRNATSVCYFKNGTSIAVCSHRGTLEIRSAPMSVQRLSAICRKVLRSTFCLEMLRQCLLPKELHSYLEYGELLLFEDCRPILPCPSECRRQNGGASN</sequence>
<keyword evidence="3" id="KW-0833">Ubl conjugation pathway</keyword>
<keyword evidence="1 4" id="KW-0853">WD repeat</keyword>
<proteinExistence type="predicted"/>
<dbReference type="Gene3D" id="2.130.10.10">
    <property type="entry name" value="YVTN repeat-like/Quinoprotein amine dehydrogenase"/>
    <property type="match status" value="2"/>
</dbReference>
<evidence type="ECO:0000256" key="1">
    <source>
        <dbReference type="ARBA" id="ARBA00022574"/>
    </source>
</evidence>
<evidence type="ECO:0000256" key="3">
    <source>
        <dbReference type="ARBA" id="ARBA00022786"/>
    </source>
</evidence>
<evidence type="ECO:0000256" key="2">
    <source>
        <dbReference type="ARBA" id="ARBA00022737"/>
    </source>
</evidence>
<dbReference type="PROSITE" id="PS50082">
    <property type="entry name" value="WD_REPEATS_2"/>
    <property type="match status" value="2"/>
</dbReference>
<protein>
    <submittedName>
        <fullName evidence="5">Uncharacterized protein</fullName>
    </submittedName>
</protein>
<keyword evidence="6" id="KW-1185">Reference proteome</keyword>
<feature type="repeat" description="WD" evidence="4">
    <location>
        <begin position="173"/>
        <end position="218"/>
    </location>
</feature>
<dbReference type="Proteomes" id="UP000030764">
    <property type="component" value="Unassembled WGS sequence"/>
</dbReference>
<dbReference type="PROSITE" id="PS00678">
    <property type="entry name" value="WD_REPEATS_1"/>
    <property type="match status" value="2"/>
</dbReference>
<dbReference type="GO" id="GO:0000209">
    <property type="term" value="P:protein polyubiquitination"/>
    <property type="evidence" value="ECO:0007669"/>
    <property type="project" value="TreeGrafter"/>
</dbReference>
<name>A0A085LTF5_9BILA</name>
<accession>A0A085LTF5</accession>
<keyword evidence="2" id="KW-0677">Repeat</keyword>
<dbReference type="SUPFAM" id="SSF50978">
    <property type="entry name" value="WD40 repeat-like"/>
    <property type="match status" value="1"/>
</dbReference>
<organism evidence="5 6">
    <name type="scientific">Trichuris suis</name>
    <name type="common">pig whipworm</name>
    <dbReference type="NCBI Taxonomy" id="68888"/>
    <lineage>
        <taxon>Eukaryota</taxon>
        <taxon>Metazoa</taxon>
        <taxon>Ecdysozoa</taxon>
        <taxon>Nematoda</taxon>
        <taxon>Enoplea</taxon>
        <taxon>Dorylaimia</taxon>
        <taxon>Trichinellida</taxon>
        <taxon>Trichuridae</taxon>
        <taxon>Trichuris</taxon>
    </lineage>
</organism>
<evidence type="ECO:0000313" key="6">
    <source>
        <dbReference type="Proteomes" id="UP000030764"/>
    </source>
</evidence>
<reference evidence="5 6" key="1">
    <citation type="journal article" date="2014" name="Nat. Genet.">
        <title>Genome and transcriptome of the porcine whipworm Trichuris suis.</title>
        <authorList>
            <person name="Jex A.R."/>
            <person name="Nejsum P."/>
            <person name="Schwarz E.M."/>
            <person name="Hu L."/>
            <person name="Young N.D."/>
            <person name="Hall R.S."/>
            <person name="Korhonen P.K."/>
            <person name="Liao S."/>
            <person name="Thamsborg S."/>
            <person name="Xia J."/>
            <person name="Xu P."/>
            <person name="Wang S."/>
            <person name="Scheerlinck J.P."/>
            <person name="Hofmann A."/>
            <person name="Sternberg P.W."/>
            <person name="Wang J."/>
            <person name="Gasser R.B."/>
        </authorList>
    </citation>
    <scope>NUCLEOTIDE SEQUENCE [LARGE SCALE GENOMIC DNA]</scope>
    <source>
        <strain evidence="5">DCEP-RM93M</strain>
    </source>
</reference>
<dbReference type="AlphaFoldDB" id="A0A085LTF5"/>
<evidence type="ECO:0000313" key="5">
    <source>
        <dbReference type="EMBL" id="KFD48251.1"/>
    </source>
</evidence>
<dbReference type="Pfam" id="PF00400">
    <property type="entry name" value="WD40"/>
    <property type="match status" value="4"/>
</dbReference>
<dbReference type="PROSITE" id="PS50294">
    <property type="entry name" value="WD_REPEATS_REGION"/>
    <property type="match status" value="2"/>
</dbReference>
<dbReference type="InterPro" id="IPR036322">
    <property type="entry name" value="WD40_repeat_dom_sf"/>
</dbReference>
<dbReference type="InterPro" id="IPR015943">
    <property type="entry name" value="WD40/YVTN_repeat-like_dom_sf"/>
</dbReference>
<dbReference type="InterPro" id="IPR019775">
    <property type="entry name" value="WD40_repeat_CS"/>
</dbReference>
<dbReference type="PANTHER" id="PTHR15622">
    <property type="entry name" value="WD40 REPEAT PROTEIN"/>
    <property type="match status" value="1"/>
</dbReference>
<dbReference type="InterPro" id="IPR001680">
    <property type="entry name" value="WD40_rpt"/>
</dbReference>
<evidence type="ECO:0000256" key="4">
    <source>
        <dbReference type="PROSITE-ProRule" id="PRU00221"/>
    </source>
</evidence>
<dbReference type="EMBL" id="KL363299">
    <property type="protein sequence ID" value="KFD48251.1"/>
    <property type="molecule type" value="Genomic_DNA"/>
</dbReference>